<organism evidence="1 2">
    <name type="scientific">Candidatus Thiodiazotropha endolucinida</name>
    <dbReference type="NCBI Taxonomy" id="1655433"/>
    <lineage>
        <taxon>Bacteria</taxon>
        <taxon>Pseudomonadati</taxon>
        <taxon>Pseudomonadota</taxon>
        <taxon>Gammaproteobacteria</taxon>
        <taxon>Chromatiales</taxon>
        <taxon>Sedimenticolaceae</taxon>
        <taxon>Candidatus Thiodiazotropha</taxon>
    </lineage>
</organism>
<evidence type="ECO:0000313" key="2">
    <source>
        <dbReference type="Proteomes" id="UP000094769"/>
    </source>
</evidence>
<proteinExistence type="predicted"/>
<accession>A0A7Z1AG20</accession>
<dbReference type="AlphaFoldDB" id="A0A7Z1AG20"/>
<dbReference type="RefSeq" id="WP_069124646.1">
    <property type="nucleotide sequence ID" value="NZ_MARB01000010.1"/>
</dbReference>
<comment type="caution">
    <text evidence="1">The sequence shown here is derived from an EMBL/GenBank/DDBJ whole genome shotgun (WGS) entry which is preliminary data.</text>
</comment>
<dbReference type="EMBL" id="MARB01000010">
    <property type="protein sequence ID" value="ODJ87624.1"/>
    <property type="molecule type" value="Genomic_DNA"/>
</dbReference>
<dbReference type="OrthoDB" id="9076234at2"/>
<name>A0A7Z1AG20_9GAMM</name>
<gene>
    <name evidence="1" type="ORF">CODIS_20390</name>
</gene>
<keyword evidence="2" id="KW-1185">Reference proteome</keyword>
<reference evidence="1 2" key="1">
    <citation type="submission" date="2016-06" db="EMBL/GenBank/DDBJ databases">
        <title>Genome sequence of endosymbiont of Candidatus Endolucinida thiodiazotropha.</title>
        <authorList>
            <person name="Poehlein A."/>
            <person name="Koenig S."/>
            <person name="Heiden S.E."/>
            <person name="Thuermer A."/>
            <person name="Voget S."/>
            <person name="Daniel R."/>
            <person name="Markert S."/>
            <person name="Gros O."/>
            <person name="Schweder T."/>
        </authorList>
    </citation>
    <scope>NUCLEOTIDE SEQUENCE [LARGE SCALE GENOMIC DNA]</scope>
    <source>
        <strain evidence="1 2">COS</strain>
    </source>
</reference>
<protein>
    <submittedName>
        <fullName evidence="1">Uncharacterized protein</fullName>
    </submittedName>
</protein>
<dbReference type="Proteomes" id="UP000094769">
    <property type="component" value="Unassembled WGS sequence"/>
</dbReference>
<sequence>MEAMLTRIEQLNLLCKAGDTAEGIDGLKAKLKALMPEFPFECVLSRGNWHRLGGVVDGDYRQVSDNISHWAERESQGDVDNLVSKYLGLGYFATRLAGNTHYFTAPTGKDPQAFMQLEIEELQEVVDRPLVERDWYPDSIDEFLDPLDYPRLEPEPIGRSYYRFRRMTPIDKLVTEQPTGNGTHQKLQRFFKDWMASSACESEPFCRHWVLALREFTDRDGETRINTKPVSVFSGQLPDLPSANRLSGAELANAVHGYDRVLGYPFAWYFMMLGSAASNYTLADAVLQDLMGAYDYLPKRDLKVLREWEAKPYGV</sequence>
<evidence type="ECO:0000313" key="1">
    <source>
        <dbReference type="EMBL" id="ODJ87624.1"/>
    </source>
</evidence>